<reference evidence="2" key="1">
    <citation type="submission" date="2024-02" db="EMBL/GenBank/DDBJ databases">
        <authorList>
            <consortium name="ELIXIR-Norway"/>
            <consortium name="Elixir Norway"/>
        </authorList>
    </citation>
    <scope>NUCLEOTIDE SEQUENCE</scope>
</reference>
<keyword evidence="1" id="KW-0472">Membrane</keyword>
<protein>
    <submittedName>
        <fullName evidence="2">Uncharacterized protein</fullName>
    </submittedName>
</protein>
<keyword evidence="1" id="KW-0812">Transmembrane</keyword>
<evidence type="ECO:0000313" key="3">
    <source>
        <dbReference type="Proteomes" id="UP001497512"/>
    </source>
</evidence>
<dbReference type="EMBL" id="OZ019896">
    <property type="protein sequence ID" value="CAK9222466.1"/>
    <property type="molecule type" value="Genomic_DNA"/>
</dbReference>
<keyword evidence="3" id="KW-1185">Reference proteome</keyword>
<evidence type="ECO:0000256" key="1">
    <source>
        <dbReference type="SAM" id="Phobius"/>
    </source>
</evidence>
<proteinExistence type="predicted"/>
<evidence type="ECO:0000313" key="2">
    <source>
        <dbReference type="EMBL" id="CAK9222466.1"/>
    </source>
</evidence>
<gene>
    <name evidence="2" type="ORF">CSSPTR1EN2_LOCUS16085</name>
</gene>
<name>A0ABP0UHX1_9BRYO</name>
<feature type="transmembrane region" description="Helical" evidence="1">
    <location>
        <begin position="49"/>
        <end position="71"/>
    </location>
</feature>
<organism evidence="2 3">
    <name type="scientific">Sphagnum troendelagicum</name>
    <dbReference type="NCBI Taxonomy" id="128251"/>
    <lineage>
        <taxon>Eukaryota</taxon>
        <taxon>Viridiplantae</taxon>
        <taxon>Streptophyta</taxon>
        <taxon>Embryophyta</taxon>
        <taxon>Bryophyta</taxon>
        <taxon>Sphagnophytina</taxon>
        <taxon>Sphagnopsida</taxon>
        <taxon>Sphagnales</taxon>
        <taxon>Sphagnaceae</taxon>
        <taxon>Sphagnum</taxon>
    </lineage>
</organism>
<dbReference type="Proteomes" id="UP001497512">
    <property type="component" value="Chromosome 4"/>
</dbReference>
<keyword evidence="1" id="KW-1133">Transmembrane helix</keyword>
<accession>A0ABP0UHX1</accession>
<sequence>MQAEDFRDTSVLQTVVGGGIVLEDFQSRGGLEGHTLKALTQLAALPTELVWNVNITSTGTASCILAIYVIIYKGDC</sequence>